<dbReference type="Gene3D" id="3.30.70.370">
    <property type="match status" value="1"/>
</dbReference>
<feature type="domain" description="DNA-directed DNA polymerase family A palm" evidence="3">
    <location>
        <begin position="442"/>
        <end position="677"/>
    </location>
</feature>
<dbReference type="Pfam" id="PF00476">
    <property type="entry name" value="DNA_pol_A"/>
    <property type="match status" value="1"/>
</dbReference>
<protein>
    <recommendedName>
        <fullName evidence="2">DNA polymerase I</fullName>
    </recommendedName>
</protein>
<accession>A0A8J3I314</accession>
<dbReference type="RefSeq" id="WP_220193935.1">
    <property type="nucleotide sequence ID" value="NZ_BNJF01000001.1"/>
</dbReference>
<sequence length="715" mass="81569">MAVAYQIDERASALSLSDVPVMVTSDLKTLKWMVAVYAKDGSPVAFDTETDGFNPRHDSLHMMQFLQADREKVVIFDCRPHRGNLKAVGKILFPLFERCLAVGANLKFDYKMLYEQCGIKINQMWDVILADQVIEGLGQSDADDKGKPMSLKGIMHRYYGVPMDKKERSWFVKLTEREDEYNAPYPENIVQYGARDVAKLCEIMESQKAELERRKMMQVLDLELKVSPVLAHVELAGISVDRDEWAVVIEGQKTEAEALYTEVVKTMKIPLMKARARIYDQELEEWAAFKAAKAEREAYLREQYTIDPEGLKWQQYQKKHMGKGSPWKEKHPTIPVPHEDNSEPNLNSAPQVKMALWELGIKVKSTDKKTLEKLTGKHEFIKIFLKYRKAEKFLQSFGYTLLEKIDPATGRIHPEYVQIGASTGRMSCKDPNWQQIPSKGIGQILRSLVKSMPGMVMLTADFSNIELRILAELSQDKLLLKMFADGLDLHSETAYNMWKLDRSVDVKTACIPGTTMPYRSAAKTLNFALVYGTTEYGLADQLGVSTEEAANIIKLYFDTYTGVAAWLEKVKRDGLKYGYSLTKFGRKRYIDEIGPEPVFPVNNRTPQAIKEWRDAKRSWEFRLESIKRQLGNSPIQGLSADITKWALVFIHEHLDYTRAAVVAVVHDEIVIESTEDYAEEAARIQAEAMDKACKLFLKTVVVPPTHVEKADHWVK</sequence>
<proteinExistence type="inferred from homology"/>
<dbReference type="PANTHER" id="PTHR10133">
    <property type="entry name" value="DNA POLYMERASE I"/>
    <property type="match status" value="1"/>
</dbReference>
<dbReference type="InterPro" id="IPR001098">
    <property type="entry name" value="DNA-dir_DNA_pol_A_palm_dom"/>
</dbReference>
<organism evidence="4 5">
    <name type="scientific">Ktedonospora formicarum</name>
    <dbReference type="NCBI Taxonomy" id="2778364"/>
    <lineage>
        <taxon>Bacteria</taxon>
        <taxon>Bacillati</taxon>
        <taxon>Chloroflexota</taxon>
        <taxon>Ktedonobacteria</taxon>
        <taxon>Ktedonobacterales</taxon>
        <taxon>Ktedonobacteraceae</taxon>
        <taxon>Ktedonospora</taxon>
    </lineage>
</organism>
<dbReference type="PANTHER" id="PTHR10133:SF62">
    <property type="entry name" value="DNA POLYMERASE THETA"/>
    <property type="match status" value="1"/>
</dbReference>
<gene>
    <name evidence="4" type="ORF">KSX_27170</name>
</gene>
<keyword evidence="5" id="KW-1185">Reference proteome</keyword>
<dbReference type="SUPFAM" id="SSF53098">
    <property type="entry name" value="Ribonuclease H-like"/>
    <property type="match status" value="1"/>
</dbReference>
<dbReference type="SUPFAM" id="SSF56672">
    <property type="entry name" value="DNA/RNA polymerases"/>
    <property type="match status" value="1"/>
</dbReference>
<dbReference type="GO" id="GO:0003887">
    <property type="term" value="F:DNA-directed DNA polymerase activity"/>
    <property type="evidence" value="ECO:0007669"/>
    <property type="project" value="InterPro"/>
</dbReference>
<evidence type="ECO:0000313" key="5">
    <source>
        <dbReference type="Proteomes" id="UP000612362"/>
    </source>
</evidence>
<evidence type="ECO:0000256" key="2">
    <source>
        <dbReference type="ARBA" id="ARBA00020311"/>
    </source>
</evidence>
<dbReference type="GO" id="GO:0003677">
    <property type="term" value="F:DNA binding"/>
    <property type="evidence" value="ECO:0007669"/>
    <property type="project" value="InterPro"/>
</dbReference>
<dbReference type="Gene3D" id="1.20.1060.10">
    <property type="entry name" value="Taq DNA Polymerase, Chain T, domain 4"/>
    <property type="match status" value="1"/>
</dbReference>
<evidence type="ECO:0000259" key="3">
    <source>
        <dbReference type="SMART" id="SM00482"/>
    </source>
</evidence>
<dbReference type="GO" id="GO:0006302">
    <property type="term" value="P:double-strand break repair"/>
    <property type="evidence" value="ECO:0007669"/>
    <property type="project" value="TreeGrafter"/>
</dbReference>
<dbReference type="Gene3D" id="3.30.420.10">
    <property type="entry name" value="Ribonuclease H-like superfamily/Ribonuclease H"/>
    <property type="match status" value="1"/>
</dbReference>
<dbReference type="PRINTS" id="PR00868">
    <property type="entry name" value="DNAPOLI"/>
</dbReference>
<dbReference type="InterPro" id="IPR043502">
    <property type="entry name" value="DNA/RNA_pol_sf"/>
</dbReference>
<dbReference type="GO" id="GO:0008408">
    <property type="term" value="F:3'-5' exonuclease activity"/>
    <property type="evidence" value="ECO:0007669"/>
    <property type="project" value="InterPro"/>
</dbReference>
<comment type="caution">
    <text evidence="4">The sequence shown here is derived from an EMBL/GenBank/DDBJ whole genome shotgun (WGS) entry which is preliminary data.</text>
</comment>
<dbReference type="AlphaFoldDB" id="A0A8J3I314"/>
<comment type="similarity">
    <text evidence="1">Belongs to the DNA polymerase type-A family.</text>
</comment>
<dbReference type="InterPro" id="IPR002562">
    <property type="entry name" value="3'-5'_exonuclease_dom"/>
</dbReference>
<evidence type="ECO:0000313" key="4">
    <source>
        <dbReference type="EMBL" id="GHO44554.1"/>
    </source>
</evidence>
<reference evidence="4" key="1">
    <citation type="submission" date="2020-10" db="EMBL/GenBank/DDBJ databases">
        <title>Taxonomic study of unclassified bacteria belonging to the class Ktedonobacteria.</title>
        <authorList>
            <person name="Yabe S."/>
            <person name="Wang C.M."/>
            <person name="Zheng Y."/>
            <person name="Sakai Y."/>
            <person name="Cavaletti L."/>
            <person name="Monciardini P."/>
            <person name="Donadio S."/>
        </authorList>
    </citation>
    <scope>NUCLEOTIDE SEQUENCE</scope>
    <source>
        <strain evidence="4">SOSP1-1</strain>
    </source>
</reference>
<dbReference type="SMART" id="SM00482">
    <property type="entry name" value="POLAc"/>
    <property type="match status" value="1"/>
</dbReference>
<dbReference type="Proteomes" id="UP000612362">
    <property type="component" value="Unassembled WGS sequence"/>
</dbReference>
<evidence type="ECO:0000256" key="1">
    <source>
        <dbReference type="ARBA" id="ARBA00007705"/>
    </source>
</evidence>
<dbReference type="EMBL" id="BNJF01000001">
    <property type="protein sequence ID" value="GHO44554.1"/>
    <property type="molecule type" value="Genomic_DNA"/>
</dbReference>
<dbReference type="InterPro" id="IPR036397">
    <property type="entry name" value="RNaseH_sf"/>
</dbReference>
<name>A0A8J3I314_9CHLR</name>
<dbReference type="InterPro" id="IPR012337">
    <property type="entry name" value="RNaseH-like_sf"/>
</dbReference>
<dbReference type="Gene3D" id="1.10.150.20">
    <property type="entry name" value="5' to 3' exonuclease, C-terminal subdomain"/>
    <property type="match status" value="1"/>
</dbReference>
<dbReference type="Pfam" id="PF01612">
    <property type="entry name" value="DNA_pol_A_exo1"/>
    <property type="match status" value="1"/>
</dbReference>
<dbReference type="InterPro" id="IPR002298">
    <property type="entry name" value="DNA_polymerase_A"/>
</dbReference>
<dbReference type="GO" id="GO:0006261">
    <property type="term" value="P:DNA-templated DNA replication"/>
    <property type="evidence" value="ECO:0007669"/>
    <property type="project" value="InterPro"/>
</dbReference>